<dbReference type="Proteomes" id="UP001596445">
    <property type="component" value="Unassembled WGS sequence"/>
</dbReference>
<dbReference type="CDD" id="cd06581">
    <property type="entry name" value="TM_PBP1_LivM_like"/>
    <property type="match status" value="1"/>
</dbReference>
<keyword evidence="2" id="KW-1003">Cell membrane</keyword>
<evidence type="ECO:0000256" key="1">
    <source>
        <dbReference type="ARBA" id="ARBA00004651"/>
    </source>
</evidence>
<evidence type="ECO:0000256" key="3">
    <source>
        <dbReference type="ARBA" id="ARBA00022692"/>
    </source>
</evidence>
<keyword evidence="5 6" id="KW-0472">Membrane</keyword>
<comment type="caution">
    <text evidence="7">The sequence shown here is derived from an EMBL/GenBank/DDBJ whole genome shotgun (WGS) entry which is preliminary data.</text>
</comment>
<accession>A0ABD5W205</accession>
<dbReference type="InterPro" id="IPR043428">
    <property type="entry name" value="LivM-like"/>
</dbReference>
<feature type="transmembrane region" description="Helical" evidence="6">
    <location>
        <begin position="117"/>
        <end position="136"/>
    </location>
</feature>
<sequence length="320" mass="34149">MSDASTRLTETVTPTRLGWLAFILLLAVVPAVTERFWLQTFVQANIFALFVLSWNLISGQTSYISFGHSFLIGVAAYTTAILAAEHGVSPVVSASAGIGLAVLAGTLVFLPTLRLKGVYFTFVSLLLPIIGERVTIARSDLTGGERGIVGVPQFVDSLAANYYLSAVLLFATAYGTWWLVHSKFGEVLAMIRQDEELVETSGINPEKFKFVAFVLSAFVAGVAGVLNVHYVGTATIGSVLALPLSINIVIAAVIGGRGSVPGAIAGAWFYIFFNASVRPFTEAPVRLLSFYIVGILVIGLFPAGLFQRFGRPSNAFVMTG</sequence>
<gene>
    <name evidence="7" type="ORF">ACFQQG_08470</name>
</gene>
<dbReference type="PANTHER" id="PTHR30482">
    <property type="entry name" value="HIGH-AFFINITY BRANCHED-CHAIN AMINO ACID TRANSPORT SYSTEM PERMEASE"/>
    <property type="match status" value="1"/>
</dbReference>
<keyword evidence="3 6" id="KW-0812">Transmembrane</keyword>
<reference evidence="7 8" key="1">
    <citation type="journal article" date="2019" name="Int. J. Syst. Evol. Microbiol.">
        <title>The Global Catalogue of Microorganisms (GCM) 10K type strain sequencing project: providing services to taxonomists for standard genome sequencing and annotation.</title>
        <authorList>
            <consortium name="The Broad Institute Genomics Platform"/>
            <consortium name="The Broad Institute Genome Sequencing Center for Infectious Disease"/>
            <person name="Wu L."/>
            <person name="Ma J."/>
        </authorList>
    </citation>
    <scope>NUCLEOTIDE SEQUENCE [LARGE SCALE GENOMIC DNA]</scope>
    <source>
        <strain evidence="7 8">JCM 30072</strain>
    </source>
</reference>
<proteinExistence type="predicted"/>
<evidence type="ECO:0000256" key="4">
    <source>
        <dbReference type="ARBA" id="ARBA00022989"/>
    </source>
</evidence>
<dbReference type="EMBL" id="JBHSZI010000001">
    <property type="protein sequence ID" value="MFC7058203.1"/>
    <property type="molecule type" value="Genomic_DNA"/>
</dbReference>
<feature type="transmembrane region" description="Helical" evidence="6">
    <location>
        <begin position="262"/>
        <end position="281"/>
    </location>
</feature>
<dbReference type="InterPro" id="IPR001851">
    <property type="entry name" value="ABC_transp_permease"/>
</dbReference>
<dbReference type="Pfam" id="PF02653">
    <property type="entry name" value="BPD_transp_2"/>
    <property type="match status" value="1"/>
</dbReference>
<feature type="transmembrane region" description="Helical" evidence="6">
    <location>
        <begin position="236"/>
        <end position="255"/>
    </location>
</feature>
<feature type="transmembrane region" description="Helical" evidence="6">
    <location>
        <begin position="90"/>
        <end position="110"/>
    </location>
</feature>
<evidence type="ECO:0000313" key="7">
    <source>
        <dbReference type="EMBL" id="MFC7058203.1"/>
    </source>
</evidence>
<dbReference type="AlphaFoldDB" id="A0ABD5W205"/>
<evidence type="ECO:0000256" key="2">
    <source>
        <dbReference type="ARBA" id="ARBA00022475"/>
    </source>
</evidence>
<organism evidence="7 8">
    <name type="scientific">Halovenus salina</name>
    <dbReference type="NCBI Taxonomy" id="1510225"/>
    <lineage>
        <taxon>Archaea</taxon>
        <taxon>Methanobacteriati</taxon>
        <taxon>Methanobacteriota</taxon>
        <taxon>Stenosarchaea group</taxon>
        <taxon>Halobacteria</taxon>
        <taxon>Halobacteriales</taxon>
        <taxon>Haloarculaceae</taxon>
        <taxon>Halovenus</taxon>
    </lineage>
</organism>
<feature type="transmembrane region" description="Helical" evidence="6">
    <location>
        <begin position="287"/>
        <end position="306"/>
    </location>
</feature>
<feature type="transmembrane region" description="Helical" evidence="6">
    <location>
        <begin position="64"/>
        <end position="84"/>
    </location>
</feature>
<evidence type="ECO:0000256" key="5">
    <source>
        <dbReference type="ARBA" id="ARBA00023136"/>
    </source>
</evidence>
<keyword evidence="8" id="KW-1185">Reference proteome</keyword>
<feature type="transmembrane region" description="Helical" evidence="6">
    <location>
        <begin position="162"/>
        <end position="180"/>
    </location>
</feature>
<dbReference type="PANTHER" id="PTHR30482:SF20">
    <property type="entry name" value="HIGH-AFFINITY BRANCHED-CHAIN AMINO ACID TRANSPORT SYSTEM PERMEASE PROTEIN LIVM"/>
    <property type="match status" value="1"/>
</dbReference>
<dbReference type="RefSeq" id="WP_382185071.1">
    <property type="nucleotide sequence ID" value="NZ_JBHSZI010000001.1"/>
</dbReference>
<protein>
    <submittedName>
        <fullName evidence="7">Branched-chain amino acid ABC transporter permease</fullName>
    </submittedName>
</protein>
<feature type="transmembrane region" description="Helical" evidence="6">
    <location>
        <begin position="12"/>
        <end position="30"/>
    </location>
</feature>
<comment type="subcellular location">
    <subcellularLocation>
        <location evidence="1">Cell membrane</location>
        <topology evidence="1">Multi-pass membrane protein</topology>
    </subcellularLocation>
</comment>
<name>A0ABD5W205_9EURY</name>
<keyword evidence="4 6" id="KW-1133">Transmembrane helix</keyword>
<dbReference type="GO" id="GO:0005886">
    <property type="term" value="C:plasma membrane"/>
    <property type="evidence" value="ECO:0007669"/>
    <property type="project" value="UniProtKB-SubCell"/>
</dbReference>
<feature type="transmembrane region" description="Helical" evidence="6">
    <location>
        <begin position="210"/>
        <end position="230"/>
    </location>
</feature>
<evidence type="ECO:0000256" key="6">
    <source>
        <dbReference type="SAM" id="Phobius"/>
    </source>
</evidence>
<evidence type="ECO:0000313" key="8">
    <source>
        <dbReference type="Proteomes" id="UP001596445"/>
    </source>
</evidence>